<dbReference type="PANTHER" id="PTHR33990:SF1">
    <property type="entry name" value="PROTEIN YJDN"/>
    <property type="match status" value="1"/>
</dbReference>
<proteinExistence type="predicted"/>
<organism evidence="2 4">
    <name type="scientific">Aminobacter aminovorans</name>
    <name type="common">Chelatobacter heintzii</name>
    <dbReference type="NCBI Taxonomy" id="83263"/>
    <lineage>
        <taxon>Bacteria</taxon>
        <taxon>Pseudomonadati</taxon>
        <taxon>Pseudomonadota</taxon>
        <taxon>Alphaproteobacteria</taxon>
        <taxon>Hyphomicrobiales</taxon>
        <taxon>Phyllobacteriaceae</taxon>
        <taxon>Aminobacter</taxon>
    </lineage>
</organism>
<dbReference type="KEGG" id="aak:AA2016_5387"/>
<sequence length="137" mass="14968">MKFVNYLFFNGNCREAFEFYADVFDGQVVGLVTYRDEPGESSMPADWQDKVMNVQLSIGDQSLMASDSPPQYASEMGGFSISVDLGDLARAERIFAALADGGTVTMPFAPTFWAKGFGMLKDKFGTPWMISSGNAGE</sequence>
<dbReference type="EMBL" id="CP015005">
    <property type="protein sequence ID" value="AMS44293.1"/>
    <property type="molecule type" value="Genomic_DNA"/>
</dbReference>
<keyword evidence="5" id="KW-1185">Reference proteome</keyword>
<dbReference type="Pfam" id="PF06983">
    <property type="entry name" value="3-dmu-9_3-mt"/>
    <property type="match status" value="1"/>
</dbReference>
<evidence type="ECO:0000313" key="3">
    <source>
        <dbReference type="EMBL" id="MBB3709499.1"/>
    </source>
</evidence>
<evidence type="ECO:0000313" key="5">
    <source>
        <dbReference type="Proteomes" id="UP000577697"/>
    </source>
</evidence>
<gene>
    <name evidence="2" type="ORF">AA2016_5387</name>
    <name evidence="3" type="ORF">FHS67_005851</name>
</gene>
<dbReference type="Proteomes" id="UP000075755">
    <property type="component" value="Chromosome"/>
</dbReference>
<dbReference type="Gene3D" id="3.10.180.10">
    <property type="entry name" value="2,3-Dihydroxybiphenyl 1,2-Dioxygenase, domain 1"/>
    <property type="match status" value="1"/>
</dbReference>
<name>A0AAC9AT07_AMIAI</name>
<feature type="domain" description="PhnB-like" evidence="1">
    <location>
        <begin position="2"/>
        <end position="130"/>
    </location>
</feature>
<protein>
    <submittedName>
        <fullName evidence="2">Glyoxalase/bleomycin resistance protein/dioxygenase</fullName>
    </submittedName>
    <submittedName>
        <fullName evidence="3">PhnB protein</fullName>
    </submittedName>
</protein>
<evidence type="ECO:0000313" key="4">
    <source>
        <dbReference type="Proteomes" id="UP000075755"/>
    </source>
</evidence>
<dbReference type="CDD" id="cd06588">
    <property type="entry name" value="PhnB_like"/>
    <property type="match status" value="1"/>
</dbReference>
<dbReference type="AlphaFoldDB" id="A0AAC9AT07"/>
<dbReference type="EMBL" id="JACICB010000030">
    <property type="protein sequence ID" value="MBB3709499.1"/>
    <property type="molecule type" value="Genomic_DNA"/>
</dbReference>
<reference evidence="2 4" key="1">
    <citation type="submission" date="2016-03" db="EMBL/GenBank/DDBJ databases">
        <title>Complete genome of Aminobacter aminovorans KCTC 2477.</title>
        <authorList>
            <person name="Kim K.M."/>
        </authorList>
    </citation>
    <scope>NUCLEOTIDE SEQUENCE [LARGE SCALE GENOMIC DNA]</scope>
    <source>
        <strain evidence="2 4">KCTC 2477</strain>
    </source>
</reference>
<dbReference type="Proteomes" id="UP000577697">
    <property type="component" value="Unassembled WGS sequence"/>
</dbReference>
<reference evidence="3 5" key="2">
    <citation type="submission" date="2020-08" db="EMBL/GenBank/DDBJ databases">
        <title>Genomic Encyclopedia of Type Strains, Phase IV (KMG-IV): sequencing the most valuable type-strain genomes for metagenomic binning, comparative biology and taxonomic classification.</title>
        <authorList>
            <person name="Goeker M."/>
        </authorList>
    </citation>
    <scope>NUCLEOTIDE SEQUENCE [LARGE SCALE GENOMIC DNA]</scope>
    <source>
        <strain evidence="3 5">DSM 10368</strain>
    </source>
</reference>
<dbReference type="InterPro" id="IPR029068">
    <property type="entry name" value="Glyas_Bleomycin-R_OHBP_Dase"/>
</dbReference>
<dbReference type="InterPro" id="IPR028973">
    <property type="entry name" value="PhnB-like"/>
</dbReference>
<dbReference type="PANTHER" id="PTHR33990">
    <property type="entry name" value="PROTEIN YJDN-RELATED"/>
    <property type="match status" value="1"/>
</dbReference>
<evidence type="ECO:0000313" key="2">
    <source>
        <dbReference type="EMBL" id="AMS44293.1"/>
    </source>
</evidence>
<accession>A0AAC9AT07</accession>
<dbReference type="SUPFAM" id="SSF54593">
    <property type="entry name" value="Glyoxalase/Bleomycin resistance protein/Dihydroxybiphenyl dioxygenase"/>
    <property type="match status" value="1"/>
</dbReference>
<dbReference type="RefSeq" id="WP_067965541.1">
    <property type="nucleotide sequence ID" value="NZ_CP015005.1"/>
</dbReference>
<evidence type="ECO:0000259" key="1">
    <source>
        <dbReference type="Pfam" id="PF06983"/>
    </source>
</evidence>